<feature type="transmembrane region" description="Helical" evidence="1">
    <location>
        <begin position="40"/>
        <end position="60"/>
    </location>
</feature>
<feature type="transmembrane region" description="Helical" evidence="1">
    <location>
        <begin position="72"/>
        <end position="95"/>
    </location>
</feature>
<keyword evidence="1" id="KW-0812">Transmembrane</keyword>
<evidence type="ECO:0000313" key="2">
    <source>
        <dbReference type="EMBL" id="MEN0642704.1"/>
    </source>
</evidence>
<comment type="caution">
    <text evidence="2">The sequence shown here is derived from an EMBL/GenBank/DDBJ whole genome shotgun (WGS) entry which is preliminary data.</text>
</comment>
<reference evidence="2 3" key="1">
    <citation type="submission" date="2024-03" db="EMBL/GenBank/DDBJ databases">
        <title>Bacilli Hybrid Assemblies.</title>
        <authorList>
            <person name="Kovac J."/>
        </authorList>
    </citation>
    <scope>NUCLEOTIDE SEQUENCE [LARGE SCALE GENOMIC DNA]</scope>
    <source>
        <strain evidence="2 3">FSL R7-0666</strain>
    </source>
</reference>
<name>A0ABU9VFN1_9BACI</name>
<protein>
    <recommendedName>
        <fullName evidence="4">DUF4064 domain-containing protein</fullName>
    </recommendedName>
</protein>
<accession>A0ABU9VFN1</accession>
<proteinExistence type="predicted"/>
<evidence type="ECO:0000256" key="1">
    <source>
        <dbReference type="SAM" id="Phobius"/>
    </source>
</evidence>
<keyword evidence="1" id="KW-1133">Transmembrane helix</keyword>
<keyword evidence="1" id="KW-0472">Membrane</keyword>
<dbReference type="EMBL" id="JBCITK010000001">
    <property type="protein sequence ID" value="MEN0642704.1"/>
    <property type="molecule type" value="Genomic_DNA"/>
</dbReference>
<feature type="transmembrane region" description="Helical" evidence="1">
    <location>
        <begin position="15"/>
        <end position="34"/>
    </location>
</feature>
<organism evidence="2 3">
    <name type="scientific">Alkalicoccobacillus gibsonii</name>
    <dbReference type="NCBI Taxonomy" id="79881"/>
    <lineage>
        <taxon>Bacteria</taxon>
        <taxon>Bacillati</taxon>
        <taxon>Bacillota</taxon>
        <taxon>Bacilli</taxon>
        <taxon>Bacillales</taxon>
        <taxon>Bacillaceae</taxon>
        <taxon>Alkalicoccobacillus</taxon>
    </lineage>
</organism>
<sequence>MMERENIEETRGKRLALGSIALMLISMIIFYTQIIADAGIYIEIILFAALSITGITLAIYSGKVSKRSKLFVVGVVGNSFMLMSSGLLFFVMLAVESST</sequence>
<keyword evidence="3" id="KW-1185">Reference proteome</keyword>
<evidence type="ECO:0008006" key="4">
    <source>
        <dbReference type="Google" id="ProtNLM"/>
    </source>
</evidence>
<evidence type="ECO:0000313" key="3">
    <source>
        <dbReference type="Proteomes" id="UP001418796"/>
    </source>
</evidence>
<gene>
    <name evidence="2" type="ORF">MKY91_05965</name>
</gene>
<dbReference type="RefSeq" id="WP_343129786.1">
    <property type="nucleotide sequence ID" value="NZ_JBCITK010000001.1"/>
</dbReference>
<dbReference type="Proteomes" id="UP001418796">
    <property type="component" value="Unassembled WGS sequence"/>
</dbReference>